<evidence type="ECO:0000313" key="1">
    <source>
        <dbReference type="EMBL" id="CFE45204.1"/>
    </source>
</evidence>
<organism evidence="1 4">
    <name type="scientific">Mycobacterium tuberculosis</name>
    <dbReference type="NCBI Taxonomy" id="1773"/>
    <lineage>
        <taxon>Bacteria</taxon>
        <taxon>Bacillati</taxon>
        <taxon>Actinomycetota</taxon>
        <taxon>Actinomycetes</taxon>
        <taxon>Mycobacteriales</taxon>
        <taxon>Mycobacteriaceae</taxon>
        <taxon>Mycobacterium</taxon>
        <taxon>Mycobacterium tuberculosis complex</taxon>
    </lineage>
</organism>
<accession>A0A654TDW4</accession>
<dbReference type="Proteomes" id="UP000048289">
    <property type="component" value="Unassembled WGS sequence"/>
</dbReference>
<dbReference type="EMBL" id="CGCX01002008">
    <property type="protein sequence ID" value="CFS05075.1"/>
    <property type="molecule type" value="Genomic_DNA"/>
</dbReference>
<protein>
    <submittedName>
        <fullName evidence="1">Uncharacterized protein</fullName>
    </submittedName>
</protein>
<gene>
    <name evidence="2" type="ORF">ERS007657_03770</name>
    <name evidence="1" type="ORF">ERS007681_03785</name>
</gene>
<evidence type="ECO:0000313" key="3">
    <source>
        <dbReference type="Proteomes" id="UP000046680"/>
    </source>
</evidence>
<proteinExistence type="predicted"/>
<dbReference type="Proteomes" id="UP000046680">
    <property type="component" value="Unassembled WGS sequence"/>
</dbReference>
<reference evidence="3 4" key="1">
    <citation type="submission" date="2015-03" db="EMBL/GenBank/DDBJ databases">
        <authorList>
            <consortium name="Pathogen Informatics"/>
        </authorList>
    </citation>
    <scope>NUCLEOTIDE SEQUENCE [LARGE SCALE GENOMIC DNA]</scope>
    <source>
        <strain evidence="2 3">C09601061</strain>
        <strain evidence="1 4">G09901357</strain>
    </source>
</reference>
<evidence type="ECO:0000313" key="4">
    <source>
        <dbReference type="Proteomes" id="UP000048289"/>
    </source>
</evidence>
<evidence type="ECO:0000313" key="2">
    <source>
        <dbReference type="EMBL" id="CFS05075.1"/>
    </source>
</evidence>
<dbReference type="EMBL" id="CFOE01000731">
    <property type="protein sequence ID" value="CFE45204.1"/>
    <property type="molecule type" value="Genomic_DNA"/>
</dbReference>
<sequence>MRAKVSNTNVSTMLATATSDWPTPTVSIRITSKPAASNSTTVSRVALVTPPSVPDVGDGRM</sequence>
<dbReference type="AlphaFoldDB" id="A0A654TDW4"/>
<name>A0A654TDW4_MYCTX</name>